<keyword evidence="3" id="KW-1185">Reference proteome</keyword>
<dbReference type="EMBL" id="GL385399">
    <property type="protein sequence ID" value="EJT72395.1"/>
    <property type="molecule type" value="Genomic_DNA"/>
</dbReference>
<sequence>MPSWEGAALASSAAADSPSLEAVVAAEKKVRTTREKTTIQPLVPEMTCRFVSACRAWLHRLVAKMALCTCTLALPRWLIRPIVARMPTPEGEGEGEAGQPGEAYEMADLERGPATEEERGLAAERARLAQGGLRGMWARGSIRRPIFITMRPPPPVLIVVQPPTP</sequence>
<reference evidence="1" key="2">
    <citation type="submission" date="2010-07" db="EMBL/GenBank/DDBJ databases">
        <authorList>
            <consortium name="The Broad Institute Genome Sequencing Platform"/>
            <consortium name="Broad Institute Genome Sequencing Center for Infectious Disease"/>
            <person name="Ma L.-J."/>
            <person name="Dead R."/>
            <person name="Young S."/>
            <person name="Zeng Q."/>
            <person name="Koehrsen M."/>
            <person name="Alvarado L."/>
            <person name="Berlin A."/>
            <person name="Chapman S.B."/>
            <person name="Chen Z."/>
            <person name="Freedman E."/>
            <person name="Gellesch M."/>
            <person name="Goldberg J."/>
            <person name="Griggs A."/>
            <person name="Gujja S."/>
            <person name="Heilman E.R."/>
            <person name="Heiman D."/>
            <person name="Hepburn T."/>
            <person name="Howarth C."/>
            <person name="Jen D."/>
            <person name="Larson L."/>
            <person name="Mehta T."/>
            <person name="Neiman D."/>
            <person name="Pearson M."/>
            <person name="Roberts A."/>
            <person name="Saif S."/>
            <person name="Shea T."/>
            <person name="Shenoy N."/>
            <person name="Sisk P."/>
            <person name="Stolte C."/>
            <person name="Sykes S."/>
            <person name="Walk T."/>
            <person name="White J."/>
            <person name="Yandava C."/>
            <person name="Haas B."/>
            <person name="Nusbaum C."/>
            <person name="Birren B."/>
        </authorList>
    </citation>
    <scope>NUCLEOTIDE SEQUENCE</scope>
    <source>
        <strain evidence="1">R3-111a-1</strain>
    </source>
</reference>
<name>J3P6W9_GAET3</name>
<evidence type="ECO:0000313" key="3">
    <source>
        <dbReference type="Proteomes" id="UP000006039"/>
    </source>
</evidence>
<reference evidence="2" key="4">
    <citation type="journal article" date="2015" name="G3 (Bethesda)">
        <title>Genome sequences of three phytopathogenic species of the Magnaporthaceae family of fungi.</title>
        <authorList>
            <person name="Okagaki L.H."/>
            <person name="Nunes C.C."/>
            <person name="Sailsbery J."/>
            <person name="Clay B."/>
            <person name="Brown D."/>
            <person name="John T."/>
            <person name="Oh Y."/>
            <person name="Young N."/>
            <person name="Fitzgerald M."/>
            <person name="Haas B.J."/>
            <person name="Zeng Q."/>
            <person name="Young S."/>
            <person name="Adiconis X."/>
            <person name="Fan L."/>
            <person name="Levin J.Z."/>
            <person name="Mitchell T.K."/>
            <person name="Okubara P.A."/>
            <person name="Farman M.L."/>
            <person name="Kohn L.M."/>
            <person name="Birren B."/>
            <person name="Ma L.-J."/>
            <person name="Dean R.A."/>
        </authorList>
    </citation>
    <scope>NUCLEOTIDE SEQUENCE</scope>
    <source>
        <strain evidence="2">R3-111a-1</strain>
    </source>
</reference>
<protein>
    <submittedName>
        <fullName evidence="1 2">Uncharacterized protein</fullName>
    </submittedName>
</protein>
<evidence type="ECO:0000313" key="1">
    <source>
        <dbReference type="EMBL" id="EJT72395.1"/>
    </source>
</evidence>
<dbReference type="Proteomes" id="UP000006039">
    <property type="component" value="Unassembled WGS sequence"/>
</dbReference>
<evidence type="ECO:0000313" key="2">
    <source>
        <dbReference type="EnsemblFungi" id="EJT72395"/>
    </source>
</evidence>
<organism evidence="1">
    <name type="scientific">Gaeumannomyces tritici (strain R3-111a-1)</name>
    <name type="common">Wheat and barley take-all root rot fungus</name>
    <name type="synonym">Gaeumannomyces graminis var. tritici</name>
    <dbReference type="NCBI Taxonomy" id="644352"/>
    <lineage>
        <taxon>Eukaryota</taxon>
        <taxon>Fungi</taxon>
        <taxon>Dikarya</taxon>
        <taxon>Ascomycota</taxon>
        <taxon>Pezizomycotina</taxon>
        <taxon>Sordariomycetes</taxon>
        <taxon>Sordariomycetidae</taxon>
        <taxon>Magnaporthales</taxon>
        <taxon>Magnaporthaceae</taxon>
        <taxon>Gaeumannomyces</taxon>
    </lineage>
</organism>
<dbReference type="EnsemblFungi" id="EJT72395">
    <property type="protein sequence ID" value="EJT72395"/>
    <property type="gene ID" value="GGTG_09261"/>
</dbReference>
<dbReference type="HOGENOM" id="CLU_1610850_0_0_1"/>
<dbReference type="AlphaFoldDB" id="J3P6W9"/>
<accession>J3P6W9</accession>
<proteinExistence type="predicted"/>
<gene>
    <name evidence="2" type="primary">20349719</name>
    <name evidence="1" type="ORF">GGTG_09261</name>
</gene>
<dbReference type="VEuPathDB" id="FungiDB:GGTG_09261"/>
<reference evidence="1" key="3">
    <citation type="submission" date="2010-09" db="EMBL/GenBank/DDBJ databases">
        <title>Annotation of Gaeumannomyces graminis var. tritici R3-111a-1.</title>
        <authorList>
            <consortium name="The Broad Institute Genome Sequencing Platform"/>
            <person name="Ma L.-J."/>
            <person name="Dead R."/>
            <person name="Young S.K."/>
            <person name="Zeng Q."/>
            <person name="Gargeya S."/>
            <person name="Fitzgerald M."/>
            <person name="Haas B."/>
            <person name="Abouelleil A."/>
            <person name="Alvarado L."/>
            <person name="Arachchi H.M."/>
            <person name="Berlin A."/>
            <person name="Brown A."/>
            <person name="Chapman S.B."/>
            <person name="Chen Z."/>
            <person name="Dunbar C."/>
            <person name="Freedman E."/>
            <person name="Gearin G."/>
            <person name="Gellesch M."/>
            <person name="Goldberg J."/>
            <person name="Griggs A."/>
            <person name="Gujja S."/>
            <person name="Heiman D."/>
            <person name="Howarth C."/>
            <person name="Larson L."/>
            <person name="Lui A."/>
            <person name="MacDonald P.J.P."/>
            <person name="Mehta T."/>
            <person name="Montmayeur A."/>
            <person name="Murphy C."/>
            <person name="Neiman D."/>
            <person name="Pearson M."/>
            <person name="Priest M."/>
            <person name="Roberts A."/>
            <person name="Saif S."/>
            <person name="Shea T."/>
            <person name="Shenoy N."/>
            <person name="Sisk P."/>
            <person name="Stolte C."/>
            <person name="Sykes S."/>
            <person name="Yandava C."/>
            <person name="Wortman J."/>
            <person name="Nusbaum C."/>
            <person name="Birren B."/>
        </authorList>
    </citation>
    <scope>NUCLEOTIDE SEQUENCE</scope>
    <source>
        <strain evidence="1">R3-111a-1</strain>
    </source>
</reference>
<reference evidence="3" key="1">
    <citation type="submission" date="2010-07" db="EMBL/GenBank/DDBJ databases">
        <title>The genome sequence of Gaeumannomyces graminis var. tritici strain R3-111a-1.</title>
        <authorList>
            <consortium name="The Broad Institute Genome Sequencing Platform"/>
            <person name="Ma L.-J."/>
            <person name="Dead R."/>
            <person name="Young S."/>
            <person name="Zeng Q."/>
            <person name="Koehrsen M."/>
            <person name="Alvarado L."/>
            <person name="Berlin A."/>
            <person name="Chapman S.B."/>
            <person name="Chen Z."/>
            <person name="Freedman E."/>
            <person name="Gellesch M."/>
            <person name="Goldberg J."/>
            <person name="Griggs A."/>
            <person name="Gujja S."/>
            <person name="Heilman E.R."/>
            <person name="Heiman D."/>
            <person name="Hepburn T."/>
            <person name="Howarth C."/>
            <person name="Jen D."/>
            <person name="Larson L."/>
            <person name="Mehta T."/>
            <person name="Neiman D."/>
            <person name="Pearson M."/>
            <person name="Roberts A."/>
            <person name="Saif S."/>
            <person name="Shea T."/>
            <person name="Shenoy N."/>
            <person name="Sisk P."/>
            <person name="Stolte C."/>
            <person name="Sykes S."/>
            <person name="Walk T."/>
            <person name="White J."/>
            <person name="Yandava C."/>
            <person name="Haas B."/>
            <person name="Nusbaum C."/>
            <person name="Birren B."/>
        </authorList>
    </citation>
    <scope>NUCLEOTIDE SEQUENCE [LARGE SCALE GENOMIC DNA]</scope>
    <source>
        <strain evidence="3">R3-111a-1</strain>
    </source>
</reference>
<reference evidence="2" key="5">
    <citation type="submission" date="2018-04" db="UniProtKB">
        <authorList>
            <consortium name="EnsemblFungi"/>
        </authorList>
    </citation>
    <scope>IDENTIFICATION</scope>
    <source>
        <strain evidence="2">R3-111a-1</strain>
    </source>
</reference>
<dbReference type="GeneID" id="20349719"/>
<dbReference type="RefSeq" id="XP_009225369.1">
    <property type="nucleotide sequence ID" value="XM_009227105.1"/>
</dbReference>